<dbReference type="CDD" id="cd02440">
    <property type="entry name" value="AdoMet_MTases"/>
    <property type="match status" value="1"/>
</dbReference>
<keyword evidence="4" id="KW-1185">Reference proteome</keyword>
<feature type="domain" description="Methyltransferase type 11" evidence="2">
    <location>
        <begin position="348"/>
        <end position="393"/>
    </location>
</feature>
<dbReference type="InterPro" id="IPR013216">
    <property type="entry name" value="Methyltransf_11"/>
</dbReference>
<feature type="region of interest" description="Disordered" evidence="1">
    <location>
        <begin position="487"/>
        <end position="518"/>
    </location>
</feature>
<gene>
    <name evidence="3" type="ORF">ISG29_09295</name>
</gene>
<dbReference type="PANTHER" id="PTHR13627:SF31">
    <property type="entry name" value="RIBITOL 5-PHOSPHATE TRANSFERASE FKRP"/>
    <property type="match status" value="1"/>
</dbReference>
<dbReference type="SUPFAM" id="SSF53335">
    <property type="entry name" value="S-adenosyl-L-methionine-dependent methyltransferases"/>
    <property type="match status" value="1"/>
</dbReference>
<accession>A0A930Y7D5</accession>
<evidence type="ECO:0000313" key="3">
    <source>
        <dbReference type="EMBL" id="MBF4161886.1"/>
    </source>
</evidence>
<organism evidence="3 4">
    <name type="scientific">Nocardioides acrostichi</name>
    <dbReference type="NCBI Taxonomy" id="2784339"/>
    <lineage>
        <taxon>Bacteria</taxon>
        <taxon>Bacillati</taxon>
        <taxon>Actinomycetota</taxon>
        <taxon>Actinomycetes</taxon>
        <taxon>Propionibacteriales</taxon>
        <taxon>Nocardioidaceae</taxon>
        <taxon>Nocardioides</taxon>
    </lineage>
</organism>
<evidence type="ECO:0000259" key="2">
    <source>
        <dbReference type="Pfam" id="PF08241"/>
    </source>
</evidence>
<dbReference type="Gene3D" id="3.40.50.150">
    <property type="entry name" value="Vaccinia Virus protein VP39"/>
    <property type="match status" value="1"/>
</dbReference>
<dbReference type="Pfam" id="PF08241">
    <property type="entry name" value="Methyltransf_11"/>
    <property type="match status" value="1"/>
</dbReference>
<evidence type="ECO:0000313" key="4">
    <source>
        <dbReference type="Proteomes" id="UP000656804"/>
    </source>
</evidence>
<dbReference type="Proteomes" id="UP000656804">
    <property type="component" value="Unassembled WGS sequence"/>
</dbReference>
<comment type="caution">
    <text evidence="3">The sequence shown here is derived from an EMBL/GenBank/DDBJ whole genome shotgun (WGS) entry which is preliminary data.</text>
</comment>
<keyword evidence="3" id="KW-0808">Transferase</keyword>
<dbReference type="AlphaFoldDB" id="A0A930Y7D5"/>
<keyword evidence="3" id="KW-0489">Methyltransferase</keyword>
<reference evidence="3" key="1">
    <citation type="submission" date="2020-11" db="EMBL/GenBank/DDBJ databases">
        <title>Nocardioides sp. CBS4Y-1, whole genome shotgun sequence.</title>
        <authorList>
            <person name="Tuo L."/>
        </authorList>
    </citation>
    <scope>NUCLEOTIDE SEQUENCE</scope>
    <source>
        <strain evidence="3">CBS4Y-1</strain>
    </source>
</reference>
<name>A0A930Y7D5_9ACTN</name>
<dbReference type="InterPro" id="IPR029063">
    <property type="entry name" value="SAM-dependent_MTases_sf"/>
</dbReference>
<proteinExistence type="predicted"/>
<dbReference type="GO" id="GO:0008757">
    <property type="term" value="F:S-adenosylmethionine-dependent methyltransferase activity"/>
    <property type="evidence" value="ECO:0007669"/>
    <property type="project" value="InterPro"/>
</dbReference>
<sequence length="518" mass="57471">MRSVRVLDVDERGIRLLVAGPDRVVDVCFDGRRIWSFWVRRDTERGAMPGLRAIAWPGVTRQHLRGRSAVTVREHVSDLDLWAGEVVFTDDDRRVDFIDRQGNPISLDKSGRFSPEFSQRTEADLDPLLDAVEALLGVLNAEGVAAFPAYGTLLGAVREGEFLGHDSDADLGYVSRFSTPVDAMRESFRLQRVVAARGWRTYRYSGLAFRVSVEEGDGNTRGLDVFGGFFDHGRLYLMGEVGAPFRREWIEPLGTTTLAGRELPAPARPEKLLEAMYGPGWKVPDPAFKFETPPHTVELLNQWFRGTAHGRRDWERRAALRRRKPLPQGSSPLARHLKRAEPAGVHVLDVGAGRGRDAVWLARRGLTTTAYDYVPRGLAKAQRAAQRRELPLAVRELNLLEWRSVLSEGARLSRIDEPRVILARHLLDATDEFGRQSLGRFASMALRGGGRLYVETWTGRGGGPATKGLVPVRLAAVEKMVARHGGTVLSAEEKRPGKKGEGTGGKGASRGRLVAQWT</sequence>
<dbReference type="EMBL" id="JADIVZ010000003">
    <property type="protein sequence ID" value="MBF4161886.1"/>
    <property type="molecule type" value="Genomic_DNA"/>
</dbReference>
<dbReference type="RefSeq" id="WP_194503134.1">
    <property type="nucleotide sequence ID" value="NZ_JADIVZ010000003.1"/>
</dbReference>
<evidence type="ECO:0000256" key="1">
    <source>
        <dbReference type="SAM" id="MobiDB-lite"/>
    </source>
</evidence>
<dbReference type="PANTHER" id="PTHR13627">
    <property type="entry name" value="FUKUTIN RELATED PROTEIN"/>
    <property type="match status" value="1"/>
</dbReference>
<dbReference type="InterPro" id="IPR052613">
    <property type="entry name" value="LicD_transferase"/>
</dbReference>
<protein>
    <submittedName>
        <fullName evidence="3">Class I SAM-dependent methyltransferase</fullName>
    </submittedName>
</protein>
<dbReference type="GO" id="GO:0032259">
    <property type="term" value="P:methylation"/>
    <property type="evidence" value="ECO:0007669"/>
    <property type="project" value="UniProtKB-KW"/>
</dbReference>
<feature type="compositionally biased region" description="Basic and acidic residues" evidence="1">
    <location>
        <begin position="491"/>
        <end position="501"/>
    </location>
</feature>